<keyword evidence="1" id="KW-0479">Metal-binding</keyword>
<dbReference type="InterPro" id="IPR001878">
    <property type="entry name" value="Znf_CCHC"/>
</dbReference>
<accession>A0A3M0L964</accession>
<dbReference type="EMBL" id="QRBI01000093">
    <property type="protein sequence ID" value="RMC20504.1"/>
    <property type="molecule type" value="Genomic_DNA"/>
</dbReference>
<evidence type="ECO:0000259" key="3">
    <source>
        <dbReference type="PROSITE" id="PS50158"/>
    </source>
</evidence>
<dbReference type="AlphaFoldDB" id="A0A3M0L964"/>
<keyword evidence="1" id="KW-0862">Zinc</keyword>
<dbReference type="GO" id="GO:0008270">
    <property type="term" value="F:zinc ion binding"/>
    <property type="evidence" value="ECO:0007669"/>
    <property type="project" value="UniProtKB-KW"/>
</dbReference>
<feature type="compositionally biased region" description="Gly residues" evidence="2">
    <location>
        <begin position="1"/>
        <end position="32"/>
    </location>
</feature>
<name>A0A3M0L964_HIRRU</name>
<dbReference type="InterPro" id="IPR008916">
    <property type="entry name" value="Retrov_capsid_C"/>
</dbReference>
<sequence length="201" mass="21641">MEVGLGLPGVGPAGGSDGLDGSHGGETPGGGDPPSSSHQGNGAEGEGRGKGEPPASSHETRTEWENPKDQNQEKETIPLAAPSHILFIDRLQAQIERQVQDPMAQAELIKEMAQRNDNKACHRVILGLPIDPSPTLAQIIESCTKKAELFSTPERKPGSTNPKTVAAVTPEMKWQKTSPRQFQHIICFQCKKPEHFAKDCP</sequence>
<dbReference type="PROSITE" id="PS50158">
    <property type="entry name" value="ZF_CCHC"/>
    <property type="match status" value="1"/>
</dbReference>
<dbReference type="GO" id="GO:0003676">
    <property type="term" value="F:nucleic acid binding"/>
    <property type="evidence" value="ECO:0007669"/>
    <property type="project" value="InterPro"/>
</dbReference>
<dbReference type="OrthoDB" id="3863715at2759"/>
<organism evidence="4 5">
    <name type="scientific">Hirundo rustica rustica</name>
    <dbReference type="NCBI Taxonomy" id="333673"/>
    <lineage>
        <taxon>Eukaryota</taxon>
        <taxon>Metazoa</taxon>
        <taxon>Chordata</taxon>
        <taxon>Craniata</taxon>
        <taxon>Vertebrata</taxon>
        <taxon>Euteleostomi</taxon>
        <taxon>Archelosauria</taxon>
        <taxon>Archosauria</taxon>
        <taxon>Dinosauria</taxon>
        <taxon>Saurischia</taxon>
        <taxon>Theropoda</taxon>
        <taxon>Coelurosauria</taxon>
        <taxon>Aves</taxon>
        <taxon>Neognathae</taxon>
        <taxon>Neoaves</taxon>
        <taxon>Telluraves</taxon>
        <taxon>Australaves</taxon>
        <taxon>Passeriformes</taxon>
        <taxon>Sylvioidea</taxon>
        <taxon>Hirundinidae</taxon>
        <taxon>Hirundo</taxon>
    </lineage>
</organism>
<dbReference type="Gene3D" id="1.10.1200.30">
    <property type="match status" value="1"/>
</dbReference>
<dbReference type="InterPro" id="IPR036875">
    <property type="entry name" value="Znf_CCHC_sf"/>
</dbReference>
<gene>
    <name evidence="4" type="ORF">DUI87_01355</name>
</gene>
<dbReference type="SUPFAM" id="SSF57756">
    <property type="entry name" value="Retrovirus zinc finger-like domains"/>
    <property type="match status" value="1"/>
</dbReference>
<dbReference type="Pfam" id="PF00098">
    <property type="entry name" value="zf-CCHC"/>
    <property type="match status" value="1"/>
</dbReference>
<evidence type="ECO:0000313" key="4">
    <source>
        <dbReference type="EMBL" id="RMC20504.1"/>
    </source>
</evidence>
<feature type="domain" description="CCHC-type" evidence="3">
    <location>
        <begin position="187"/>
        <end position="201"/>
    </location>
</feature>
<dbReference type="InterPro" id="IPR045345">
    <property type="entry name" value="Gag_p24_C"/>
</dbReference>
<proteinExistence type="predicted"/>
<dbReference type="Pfam" id="PF19317">
    <property type="entry name" value="Gag_p24_C"/>
    <property type="match status" value="1"/>
</dbReference>
<keyword evidence="5" id="KW-1185">Reference proteome</keyword>
<feature type="compositionally biased region" description="Basic and acidic residues" evidence="2">
    <location>
        <begin position="58"/>
        <end position="76"/>
    </location>
</feature>
<feature type="region of interest" description="Disordered" evidence="2">
    <location>
        <begin position="1"/>
        <end position="80"/>
    </location>
</feature>
<dbReference type="Proteomes" id="UP000269221">
    <property type="component" value="Unassembled WGS sequence"/>
</dbReference>
<dbReference type="SUPFAM" id="SSF47353">
    <property type="entry name" value="Retrovirus capsid dimerization domain-like"/>
    <property type="match status" value="1"/>
</dbReference>
<evidence type="ECO:0000256" key="2">
    <source>
        <dbReference type="SAM" id="MobiDB-lite"/>
    </source>
</evidence>
<keyword evidence="1" id="KW-0863">Zinc-finger</keyword>
<protein>
    <recommendedName>
        <fullName evidence="3">CCHC-type domain-containing protein</fullName>
    </recommendedName>
</protein>
<reference evidence="4 5" key="1">
    <citation type="submission" date="2018-07" db="EMBL/GenBank/DDBJ databases">
        <title>A high quality draft genome assembly of the barn swallow (H. rustica rustica).</title>
        <authorList>
            <person name="Formenti G."/>
            <person name="Chiara M."/>
            <person name="Poveda L."/>
            <person name="Francoijs K.-J."/>
            <person name="Bonisoli-Alquati A."/>
            <person name="Canova L."/>
            <person name="Gianfranceschi L."/>
            <person name="Horner D.S."/>
            <person name="Saino N."/>
        </authorList>
    </citation>
    <scope>NUCLEOTIDE SEQUENCE [LARGE SCALE GENOMIC DNA]</scope>
    <source>
        <strain evidence="4">Chelidonia</strain>
        <tissue evidence="4">Blood</tissue>
    </source>
</reference>
<evidence type="ECO:0000256" key="1">
    <source>
        <dbReference type="PROSITE-ProRule" id="PRU00047"/>
    </source>
</evidence>
<comment type="caution">
    <text evidence="4">The sequence shown here is derived from an EMBL/GenBank/DDBJ whole genome shotgun (WGS) entry which is preliminary data.</text>
</comment>
<evidence type="ECO:0000313" key="5">
    <source>
        <dbReference type="Proteomes" id="UP000269221"/>
    </source>
</evidence>